<evidence type="ECO:0000313" key="6">
    <source>
        <dbReference type="EMBL" id="MFC5054189.1"/>
    </source>
</evidence>
<keyword evidence="3" id="KW-0949">S-adenosyl-L-methionine</keyword>
<organism evidence="6 7">
    <name type="scientific">Saccharothrix xinjiangensis</name>
    <dbReference type="NCBI Taxonomy" id="204798"/>
    <lineage>
        <taxon>Bacteria</taxon>
        <taxon>Bacillati</taxon>
        <taxon>Actinomycetota</taxon>
        <taxon>Actinomycetes</taxon>
        <taxon>Pseudonocardiales</taxon>
        <taxon>Pseudonocardiaceae</taxon>
        <taxon>Saccharothrix</taxon>
    </lineage>
</organism>
<dbReference type="GO" id="GO:0032259">
    <property type="term" value="P:methylation"/>
    <property type="evidence" value="ECO:0007669"/>
    <property type="project" value="UniProtKB-KW"/>
</dbReference>
<dbReference type="SUPFAM" id="SSF53335">
    <property type="entry name" value="S-adenosyl-L-methionine-dependent methyltransferases"/>
    <property type="match status" value="1"/>
</dbReference>
<comment type="caution">
    <text evidence="6">The sequence shown here is derived from an EMBL/GenBank/DDBJ whole genome shotgun (WGS) entry which is preliminary data.</text>
</comment>
<evidence type="ECO:0000256" key="3">
    <source>
        <dbReference type="ARBA" id="ARBA00022691"/>
    </source>
</evidence>
<evidence type="ECO:0000259" key="5">
    <source>
        <dbReference type="SMART" id="SM00828"/>
    </source>
</evidence>
<name>A0ABV9XXJ9_9PSEU</name>
<feature type="region of interest" description="Disordered" evidence="4">
    <location>
        <begin position="1"/>
        <end position="21"/>
    </location>
</feature>
<proteinExistence type="predicted"/>
<dbReference type="Proteomes" id="UP001595833">
    <property type="component" value="Unassembled WGS sequence"/>
</dbReference>
<dbReference type="CDD" id="cd02440">
    <property type="entry name" value="AdoMet_MTases"/>
    <property type="match status" value="1"/>
</dbReference>
<sequence length="294" mass="32216">MTATGDGTTGSSTDPTPEEIGANYDQFTDLYGLIIGDVGVHLGLWSEPGERAPAATLGDLANRAQERQTEHHVRTLRLRAGEHLLDIGCGTGVPAVRVAQRTGARVTGVNVSREHLARAEAVARSEGVSDRVSFRYGNAMDLDFPDGSFDAALSIEVFAHLSDRPRAFREAARVLRPGGHFLMSDFTLRGTPAEEGMNAYLEVWRCVRPTTPAETITWAADAGFELAGVEDMTQNCAFTGDLMSLLYADRHDEIVRRYGSELVARFDPLMPLMRSFVRDHLGSYLFLFRKPAVS</sequence>
<accession>A0ABV9XXJ9</accession>
<dbReference type="RefSeq" id="WP_344042756.1">
    <property type="nucleotide sequence ID" value="NZ_BAAAKE010000036.1"/>
</dbReference>
<evidence type="ECO:0000256" key="2">
    <source>
        <dbReference type="ARBA" id="ARBA00022679"/>
    </source>
</evidence>
<protein>
    <submittedName>
        <fullName evidence="6">Methyltransferase domain-containing protein</fullName>
    </submittedName>
</protein>
<feature type="domain" description="Polyketide synthase-like methyltransferase" evidence="5">
    <location>
        <begin position="52"/>
        <end position="271"/>
    </location>
</feature>
<dbReference type="InterPro" id="IPR013216">
    <property type="entry name" value="Methyltransf_11"/>
</dbReference>
<evidence type="ECO:0000256" key="4">
    <source>
        <dbReference type="SAM" id="MobiDB-lite"/>
    </source>
</evidence>
<dbReference type="EMBL" id="JBHSJB010000009">
    <property type="protein sequence ID" value="MFC5054189.1"/>
    <property type="molecule type" value="Genomic_DNA"/>
</dbReference>
<dbReference type="Pfam" id="PF08241">
    <property type="entry name" value="Methyltransf_11"/>
    <property type="match status" value="1"/>
</dbReference>
<dbReference type="InterPro" id="IPR050447">
    <property type="entry name" value="Erg6_SMT_methyltransf"/>
</dbReference>
<feature type="compositionally biased region" description="Low complexity" evidence="4">
    <location>
        <begin position="1"/>
        <end position="15"/>
    </location>
</feature>
<evidence type="ECO:0000256" key="1">
    <source>
        <dbReference type="ARBA" id="ARBA00022603"/>
    </source>
</evidence>
<keyword evidence="7" id="KW-1185">Reference proteome</keyword>
<dbReference type="InterPro" id="IPR029063">
    <property type="entry name" value="SAM-dependent_MTases_sf"/>
</dbReference>
<keyword evidence="2" id="KW-0808">Transferase</keyword>
<evidence type="ECO:0000313" key="7">
    <source>
        <dbReference type="Proteomes" id="UP001595833"/>
    </source>
</evidence>
<gene>
    <name evidence="6" type="ORF">ACFPFM_10510</name>
</gene>
<dbReference type="PANTHER" id="PTHR44068:SF11">
    <property type="entry name" value="GERANYL DIPHOSPHATE 2-C-METHYLTRANSFERASE"/>
    <property type="match status" value="1"/>
</dbReference>
<dbReference type="SMART" id="SM00828">
    <property type="entry name" value="PKS_MT"/>
    <property type="match status" value="1"/>
</dbReference>
<keyword evidence="1 6" id="KW-0489">Methyltransferase</keyword>
<reference evidence="7" key="1">
    <citation type="journal article" date="2019" name="Int. J. Syst. Evol. Microbiol.">
        <title>The Global Catalogue of Microorganisms (GCM) 10K type strain sequencing project: providing services to taxonomists for standard genome sequencing and annotation.</title>
        <authorList>
            <consortium name="The Broad Institute Genomics Platform"/>
            <consortium name="The Broad Institute Genome Sequencing Center for Infectious Disease"/>
            <person name="Wu L."/>
            <person name="Ma J."/>
        </authorList>
    </citation>
    <scope>NUCLEOTIDE SEQUENCE [LARGE SCALE GENOMIC DNA]</scope>
    <source>
        <strain evidence="7">KCTC 12848</strain>
    </source>
</reference>
<dbReference type="InterPro" id="IPR020803">
    <property type="entry name" value="MeTfrase_dom"/>
</dbReference>
<dbReference type="GO" id="GO:0008168">
    <property type="term" value="F:methyltransferase activity"/>
    <property type="evidence" value="ECO:0007669"/>
    <property type="project" value="UniProtKB-KW"/>
</dbReference>
<dbReference type="PANTHER" id="PTHR44068">
    <property type="entry name" value="ZGC:194242"/>
    <property type="match status" value="1"/>
</dbReference>
<dbReference type="Gene3D" id="3.40.50.150">
    <property type="entry name" value="Vaccinia Virus protein VP39"/>
    <property type="match status" value="1"/>
</dbReference>